<dbReference type="Pfam" id="PF08209">
    <property type="entry name" value="Sgf11"/>
    <property type="match status" value="1"/>
</dbReference>
<feature type="compositionally biased region" description="Low complexity" evidence="11">
    <location>
        <begin position="134"/>
        <end position="168"/>
    </location>
</feature>
<keyword evidence="4" id="KW-0862">Zinc</keyword>
<keyword evidence="13" id="KW-1185">Reference proteome</keyword>
<dbReference type="AlphaFoldDB" id="A0A8J2KTE3"/>
<dbReference type="GO" id="GO:0071819">
    <property type="term" value="C:DUBm complex"/>
    <property type="evidence" value="ECO:0007669"/>
    <property type="project" value="UniProtKB-ARBA"/>
</dbReference>
<name>A0A8J2KTE3_9HEXA</name>
<evidence type="ECO:0000256" key="1">
    <source>
        <dbReference type="ARBA" id="ARBA00004123"/>
    </source>
</evidence>
<evidence type="ECO:0000313" key="12">
    <source>
        <dbReference type="EMBL" id="CAG7819227.1"/>
    </source>
</evidence>
<evidence type="ECO:0000256" key="4">
    <source>
        <dbReference type="ARBA" id="ARBA00022833"/>
    </source>
</evidence>
<sequence>MTMDFSDNFISGDGPLSPDEDNKLTVNSETLLQALEEVVGMFVEDEGVLMVAQMGRELRYGELEEIGVFDDVPEEFQVVNSPGMDIFGQPVTKTSKGNFECECPKCKRTLAAARFAQHLEKCMGMGRNSSRIASRRLAAASTSNNSNANANAEAKAASQANSASSSASQLNGDLGLGTDDEHFSDEDDEDWTMEKKKKTKKGAEKGTPK</sequence>
<comment type="subunit">
    <text evidence="10">Component of some SAGA transcription coactivator-HAT complexes.</text>
</comment>
<dbReference type="GO" id="GO:0008270">
    <property type="term" value="F:zinc ion binding"/>
    <property type="evidence" value="ECO:0007669"/>
    <property type="project" value="UniProtKB-KW"/>
</dbReference>
<comment type="caution">
    <text evidence="12">The sequence shown here is derived from an EMBL/GenBank/DDBJ whole genome shotgun (WGS) entry which is preliminary data.</text>
</comment>
<feature type="region of interest" description="Disordered" evidence="11">
    <location>
        <begin position="1"/>
        <end position="21"/>
    </location>
</feature>
<evidence type="ECO:0000313" key="13">
    <source>
        <dbReference type="Proteomes" id="UP000708208"/>
    </source>
</evidence>
<evidence type="ECO:0000256" key="11">
    <source>
        <dbReference type="SAM" id="MobiDB-lite"/>
    </source>
</evidence>
<dbReference type="InterPro" id="IPR013246">
    <property type="entry name" value="SAGA_su_Sgf11"/>
</dbReference>
<dbReference type="PANTHER" id="PTHR46367">
    <property type="entry name" value="ATAXIN-7-LIKE PROTEIN 3"/>
    <property type="match status" value="1"/>
</dbReference>
<keyword evidence="7 10" id="KW-0010">Activator</keyword>
<dbReference type="GO" id="GO:0000124">
    <property type="term" value="C:SAGA complex"/>
    <property type="evidence" value="ECO:0007669"/>
    <property type="project" value="TreeGrafter"/>
</dbReference>
<keyword evidence="8" id="KW-0804">Transcription</keyword>
<protein>
    <recommendedName>
        <fullName evidence="10">SAGA-associated factor 11</fullName>
    </recommendedName>
</protein>
<accession>A0A8J2KTE3</accession>
<organism evidence="12 13">
    <name type="scientific">Allacma fusca</name>
    <dbReference type="NCBI Taxonomy" id="39272"/>
    <lineage>
        <taxon>Eukaryota</taxon>
        <taxon>Metazoa</taxon>
        <taxon>Ecdysozoa</taxon>
        <taxon>Arthropoda</taxon>
        <taxon>Hexapoda</taxon>
        <taxon>Collembola</taxon>
        <taxon>Symphypleona</taxon>
        <taxon>Sminthuridae</taxon>
        <taxon>Allacma</taxon>
    </lineage>
</organism>
<comment type="function">
    <text evidence="10">Component of the transcription regulatory histone acetylation (HAT) complex SAGA, a multiprotein complex that activates transcription by remodeling chromatin and mediating histone acetylation and deubiquitination. Within the SAGA complex, participates in a subcomplex that specifically deubiquitinates histone H2B. The SAGA complex is recruited to specific gene promoters by activators, where it is required for transcription.</text>
</comment>
<keyword evidence="5" id="KW-0156">Chromatin regulator</keyword>
<dbReference type="EMBL" id="CAJVCH010442913">
    <property type="protein sequence ID" value="CAG7819227.1"/>
    <property type="molecule type" value="Genomic_DNA"/>
</dbReference>
<feature type="compositionally biased region" description="Acidic residues" evidence="11">
    <location>
        <begin position="182"/>
        <end position="191"/>
    </location>
</feature>
<evidence type="ECO:0000256" key="5">
    <source>
        <dbReference type="ARBA" id="ARBA00022853"/>
    </source>
</evidence>
<dbReference type="FunFam" id="3.30.160.60:FF:000118">
    <property type="entry name" value="Ataxin-7-like protein 3"/>
    <property type="match status" value="1"/>
</dbReference>
<dbReference type="GO" id="GO:0006357">
    <property type="term" value="P:regulation of transcription by RNA polymerase II"/>
    <property type="evidence" value="ECO:0007669"/>
    <property type="project" value="TreeGrafter"/>
</dbReference>
<evidence type="ECO:0000256" key="3">
    <source>
        <dbReference type="ARBA" id="ARBA00022771"/>
    </source>
</evidence>
<reference evidence="12" key="1">
    <citation type="submission" date="2021-06" db="EMBL/GenBank/DDBJ databases">
        <authorList>
            <person name="Hodson N. C."/>
            <person name="Mongue J. A."/>
            <person name="Jaron S. K."/>
        </authorList>
    </citation>
    <scope>NUCLEOTIDE SEQUENCE</scope>
</reference>
<comment type="subcellular location">
    <subcellularLocation>
        <location evidence="1 10">Nucleus</location>
    </subcellularLocation>
</comment>
<keyword evidence="3" id="KW-0863">Zinc-finger</keyword>
<dbReference type="InterPro" id="IPR051078">
    <property type="entry name" value="SGF11"/>
</dbReference>
<evidence type="ECO:0000256" key="7">
    <source>
        <dbReference type="ARBA" id="ARBA00023159"/>
    </source>
</evidence>
<dbReference type="GO" id="GO:0006325">
    <property type="term" value="P:chromatin organization"/>
    <property type="evidence" value="ECO:0007669"/>
    <property type="project" value="UniProtKB-KW"/>
</dbReference>
<evidence type="ECO:0000256" key="9">
    <source>
        <dbReference type="ARBA" id="ARBA00023242"/>
    </source>
</evidence>
<feature type="non-terminal residue" evidence="12">
    <location>
        <position position="1"/>
    </location>
</feature>
<evidence type="ECO:0000256" key="2">
    <source>
        <dbReference type="ARBA" id="ARBA00022723"/>
    </source>
</evidence>
<proteinExistence type="inferred from homology"/>
<dbReference type="GO" id="GO:0003713">
    <property type="term" value="F:transcription coactivator activity"/>
    <property type="evidence" value="ECO:0007669"/>
    <property type="project" value="TreeGrafter"/>
</dbReference>
<keyword evidence="2" id="KW-0479">Metal-binding</keyword>
<comment type="similarity">
    <text evidence="10">Belongs to the SGF11 family.</text>
</comment>
<keyword evidence="6" id="KW-0805">Transcription regulation</keyword>
<evidence type="ECO:0000256" key="10">
    <source>
        <dbReference type="RuleBase" id="RU261113"/>
    </source>
</evidence>
<dbReference type="Proteomes" id="UP000708208">
    <property type="component" value="Unassembled WGS sequence"/>
</dbReference>
<keyword evidence="9" id="KW-0539">Nucleus</keyword>
<dbReference type="OrthoDB" id="21557at2759"/>
<evidence type="ECO:0000256" key="8">
    <source>
        <dbReference type="ARBA" id="ARBA00023163"/>
    </source>
</evidence>
<evidence type="ECO:0000256" key="6">
    <source>
        <dbReference type="ARBA" id="ARBA00023015"/>
    </source>
</evidence>
<gene>
    <name evidence="12" type="ORF">AFUS01_LOCUS29689</name>
</gene>
<feature type="region of interest" description="Disordered" evidence="11">
    <location>
        <begin position="134"/>
        <end position="209"/>
    </location>
</feature>
<dbReference type="PANTHER" id="PTHR46367:SF1">
    <property type="entry name" value="ATAXIN-7-LIKE PROTEIN 3"/>
    <property type="match status" value="1"/>
</dbReference>